<dbReference type="Proteomes" id="UP000245207">
    <property type="component" value="Unassembled WGS sequence"/>
</dbReference>
<dbReference type="STRING" id="35608.A0A2U1LE61"/>
<name>A0A2U1LE61_ARTAN</name>
<organism evidence="1 2">
    <name type="scientific">Artemisia annua</name>
    <name type="common">Sweet wormwood</name>
    <dbReference type="NCBI Taxonomy" id="35608"/>
    <lineage>
        <taxon>Eukaryota</taxon>
        <taxon>Viridiplantae</taxon>
        <taxon>Streptophyta</taxon>
        <taxon>Embryophyta</taxon>
        <taxon>Tracheophyta</taxon>
        <taxon>Spermatophyta</taxon>
        <taxon>Magnoliopsida</taxon>
        <taxon>eudicotyledons</taxon>
        <taxon>Gunneridae</taxon>
        <taxon>Pentapetalae</taxon>
        <taxon>asterids</taxon>
        <taxon>campanulids</taxon>
        <taxon>Asterales</taxon>
        <taxon>Asteraceae</taxon>
        <taxon>Asteroideae</taxon>
        <taxon>Anthemideae</taxon>
        <taxon>Artemisiinae</taxon>
        <taxon>Artemisia</taxon>
    </lineage>
</organism>
<accession>A0A2U1LE61</accession>
<keyword evidence="2" id="KW-1185">Reference proteome</keyword>
<evidence type="ECO:0000313" key="2">
    <source>
        <dbReference type="Proteomes" id="UP000245207"/>
    </source>
</evidence>
<proteinExistence type="predicted"/>
<sequence>MESFEYSIGHSNDSNFNILQPDFIPETDLENLISAIQCETKDPNDIFCVDLECNHFTNACTAFQLSPQLYDHNDIGNGTGFYDEMDPNFVYSFSYIPILLFLSEIKDFVRSPFTPPPLLLCAFGLRLVTVSEESPSLDAFTASSSSSQIDVTN</sequence>
<gene>
    <name evidence="1" type="ORF">CTI12_AA500700</name>
</gene>
<protein>
    <submittedName>
        <fullName evidence="1">Myc-type, basic helix-loop-helix (BHLH) domain-containing protein</fullName>
    </submittedName>
</protein>
<reference evidence="1 2" key="1">
    <citation type="journal article" date="2018" name="Mol. Plant">
        <title>The genome of Artemisia annua provides insight into the evolution of Asteraceae family and artemisinin biosynthesis.</title>
        <authorList>
            <person name="Shen Q."/>
            <person name="Zhang L."/>
            <person name="Liao Z."/>
            <person name="Wang S."/>
            <person name="Yan T."/>
            <person name="Shi P."/>
            <person name="Liu M."/>
            <person name="Fu X."/>
            <person name="Pan Q."/>
            <person name="Wang Y."/>
            <person name="Lv Z."/>
            <person name="Lu X."/>
            <person name="Zhang F."/>
            <person name="Jiang W."/>
            <person name="Ma Y."/>
            <person name="Chen M."/>
            <person name="Hao X."/>
            <person name="Li L."/>
            <person name="Tang Y."/>
            <person name="Lv G."/>
            <person name="Zhou Y."/>
            <person name="Sun X."/>
            <person name="Brodelius P.E."/>
            <person name="Rose J.K.C."/>
            <person name="Tang K."/>
        </authorList>
    </citation>
    <scope>NUCLEOTIDE SEQUENCE [LARGE SCALE GENOMIC DNA]</scope>
    <source>
        <strain evidence="2">cv. Huhao1</strain>
        <tissue evidence="1">Leaf</tissue>
    </source>
</reference>
<dbReference type="AlphaFoldDB" id="A0A2U1LE61"/>
<comment type="caution">
    <text evidence="1">The sequence shown here is derived from an EMBL/GenBank/DDBJ whole genome shotgun (WGS) entry which is preliminary data.</text>
</comment>
<evidence type="ECO:0000313" key="1">
    <source>
        <dbReference type="EMBL" id="PWA47295.1"/>
    </source>
</evidence>
<dbReference type="EMBL" id="PKPP01009873">
    <property type="protein sequence ID" value="PWA47295.1"/>
    <property type="molecule type" value="Genomic_DNA"/>
</dbReference>